<gene>
    <name evidence="1" type="ORF">AVDCRST_MAG03-3349</name>
</gene>
<proteinExistence type="predicted"/>
<name>A0A6J4Q2T4_9ACTN</name>
<organism evidence="1">
    <name type="scientific">uncultured Rubrobacteraceae bacterium</name>
    <dbReference type="NCBI Taxonomy" id="349277"/>
    <lineage>
        <taxon>Bacteria</taxon>
        <taxon>Bacillati</taxon>
        <taxon>Actinomycetota</taxon>
        <taxon>Rubrobacteria</taxon>
        <taxon>Rubrobacterales</taxon>
        <taxon>Rubrobacteraceae</taxon>
        <taxon>environmental samples</taxon>
    </lineage>
</organism>
<reference evidence="1" key="1">
    <citation type="submission" date="2020-02" db="EMBL/GenBank/DDBJ databases">
        <authorList>
            <person name="Meier V. D."/>
        </authorList>
    </citation>
    <scope>NUCLEOTIDE SEQUENCE</scope>
    <source>
        <strain evidence="1">AVDCRST_MAG03</strain>
    </source>
</reference>
<accession>A0A6J4Q2T4</accession>
<sequence length="396" mass="45152">MDAKEQIANRIKSRVVDDEGFIESFLGRYSDLEQEFYRAANEGSDYFDDWFEVEMDRAWNDYLSYWQKHSEPAKPPLTDGGTLSLKRGRVGGKKAGPWQRQAALGRYLARFAGNHPDIRRFRNQILGGKLLNTGEAKQFICSPLIANHRYHFVRGVDDLGSLLRPLGIENGEDKEGPYRIVARQGKKGPLRSELRPLMLSRTHGLVFPGDVLGPRDIATRRSFFPPAPAPDLILFPYPDQPDRYVVVKEGSVLDELTRISEKRLRGYPIDPDKGSWFVLTGEFIATDPAHISYTKATHFDFSRSTITIEVESWTSPEEVAGYYRDAQREVVGKAPRSLEAKSLAVFEFVNRNEGKTWEALLQDWNKAHPAQRFKQRGHLHTAYDRALDKIVSPEKS</sequence>
<protein>
    <submittedName>
        <fullName evidence="1">Uncharacterized protein</fullName>
    </submittedName>
</protein>
<evidence type="ECO:0000313" key="1">
    <source>
        <dbReference type="EMBL" id="CAA9432526.1"/>
    </source>
</evidence>
<dbReference type="EMBL" id="CADCUT010000202">
    <property type="protein sequence ID" value="CAA9432526.1"/>
    <property type="molecule type" value="Genomic_DNA"/>
</dbReference>
<dbReference type="AlphaFoldDB" id="A0A6J4Q2T4"/>